<evidence type="ECO:0000313" key="1">
    <source>
        <dbReference type="EMBL" id="PLW68472.1"/>
    </source>
</evidence>
<sequence length="418" mass="46151">MSSVRPLLLGLALISAQASGEVPLLNGGHLKAAWLTAGYPEDSVFRDAVGAVTHDQAAELRLKFRAPRPGPLQLQADYQWLARHGDTVPLAADFENLFLLPPVLPDDERRWWDLTHEISSSDNSAVVQRLDRLAVSWAGEKAFARFGRQAVSWGNGLIYNPMDFFNPFDPAAVDTEYKIGDDMFYGQYLLDSGNDWQMVNVQRRDEEGDVSRAVSSTALKFHGFGLNREFDLLLAQHFEQTLVGGGGLLNVGESVLRGDVLFTDAQEDWVVSAVVNWSYSWTWRGVNISGVAEYFFNGFGLREADYSPQKIAAAEDLVQRIERGELFTLGRHYLAGSLMVEVTPLVNVTPNLFYNMGDGSMLAQLVLQWDLAQNWQVLSAVNVPIGPAGTEYGGLETGVDDLTLGSGPGFFVQAAFYF</sequence>
<gene>
    <name evidence="1" type="ORF">C0039_11895</name>
</gene>
<evidence type="ECO:0008006" key="3">
    <source>
        <dbReference type="Google" id="ProtNLM"/>
    </source>
</evidence>
<dbReference type="RefSeq" id="WP_101518170.1">
    <property type="nucleotide sequence ID" value="NZ_PKUS01000013.1"/>
</dbReference>
<evidence type="ECO:0000313" key="2">
    <source>
        <dbReference type="Proteomes" id="UP000235005"/>
    </source>
</evidence>
<dbReference type="Proteomes" id="UP000235005">
    <property type="component" value="Unassembled WGS sequence"/>
</dbReference>
<protein>
    <recommendedName>
        <fullName evidence="3">DUF1302 domain-containing protein</fullName>
    </recommendedName>
</protein>
<accession>A0A2N5X1V8</accession>
<name>A0A2N5X1V8_9GAMM</name>
<reference evidence="1 2" key="1">
    <citation type="submission" date="2018-01" db="EMBL/GenBank/DDBJ databases">
        <title>The draft genome sequence of Halioglobus lutimaris HF004.</title>
        <authorList>
            <person name="Du Z.-J."/>
            <person name="Shi M.-J."/>
        </authorList>
    </citation>
    <scope>NUCLEOTIDE SEQUENCE [LARGE SCALE GENOMIC DNA]</scope>
    <source>
        <strain evidence="1 2">HF004</strain>
    </source>
</reference>
<keyword evidence="2" id="KW-1185">Reference proteome</keyword>
<dbReference type="EMBL" id="PKUS01000013">
    <property type="protein sequence ID" value="PLW68472.1"/>
    <property type="molecule type" value="Genomic_DNA"/>
</dbReference>
<dbReference type="OrthoDB" id="5383458at2"/>
<comment type="caution">
    <text evidence="1">The sequence shown here is derived from an EMBL/GenBank/DDBJ whole genome shotgun (WGS) entry which is preliminary data.</text>
</comment>
<proteinExistence type="predicted"/>
<dbReference type="AlphaFoldDB" id="A0A2N5X1V8"/>
<organism evidence="1 2">
    <name type="scientific">Pseudohalioglobus lutimaris</name>
    <dbReference type="NCBI Taxonomy" id="1737061"/>
    <lineage>
        <taxon>Bacteria</taxon>
        <taxon>Pseudomonadati</taxon>
        <taxon>Pseudomonadota</taxon>
        <taxon>Gammaproteobacteria</taxon>
        <taxon>Cellvibrionales</taxon>
        <taxon>Halieaceae</taxon>
        <taxon>Pseudohalioglobus</taxon>
    </lineage>
</organism>